<feature type="region of interest" description="Disordered" evidence="9">
    <location>
        <begin position="1"/>
        <end position="25"/>
    </location>
</feature>
<protein>
    <submittedName>
        <fullName evidence="12">Tat-translocated enzyme</fullName>
    </submittedName>
</protein>
<dbReference type="SUPFAM" id="SSF54909">
    <property type="entry name" value="Dimeric alpha+beta barrel"/>
    <property type="match status" value="1"/>
</dbReference>
<dbReference type="EMBL" id="PENI01000047">
    <property type="protein sequence ID" value="RMB80134.1"/>
    <property type="molecule type" value="Genomic_DNA"/>
</dbReference>
<organism evidence="12 13">
    <name type="scientific">Streptomyces shenzhenensis</name>
    <dbReference type="NCBI Taxonomy" id="943815"/>
    <lineage>
        <taxon>Bacteria</taxon>
        <taxon>Bacillati</taxon>
        <taxon>Actinomycetota</taxon>
        <taxon>Actinomycetes</taxon>
        <taxon>Kitasatosporales</taxon>
        <taxon>Streptomycetaceae</taxon>
        <taxon>Streptomyces</taxon>
    </lineage>
</organism>
<gene>
    <name evidence="12" type="ORF">CTZ28_42065</name>
</gene>
<reference evidence="12 13" key="1">
    <citation type="submission" date="2017-11" db="EMBL/GenBank/DDBJ databases">
        <title>Draft genome of actinobacteria isolated from guarana (Paullinia cupana (Mart.) Ducke.</title>
        <authorList>
            <person name="Siqueira K.A."/>
            <person name="Liotti R.G."/>
            <person name="Mendes T.A.O."/>
            <person name="Soares M.A."/>
        </authorList>
    </citation>
    <scope>NUCLEOTIDE SEQUENCE [LARGE SCALE GENOMIC DNA]</scope>
    <source>
        <strain evidence="12 13">193</strain>
    </source>
</reference>
<proteinExistence type="inferred from homology"/>
<dbReference type="Pfam" id="PF04261">
    <property type="entry name" value="Dyp_perox_N"/>
    <property type="match status" value="1"/>
</dbReference>
<dbReference type="PANTHER" id="PTHR30521:SF4">
    <property type="entry name" value="DEFERROCHELATASE"/>
    <property type="match status" value="1"/>
</dbReference>
<evidence type="ECO:0000256" key="6">
    <source>
        <dbReference type="ARBA" id="ARBA00023002"/>
    </source>
</evidence>
<dbReference type="OrthoDB" id="9781066at2"/>
<keyword evidence="7" id="KW-0408">Iron</keyword>
<keyword evidence="5" id="KW-0732">Signal</keyword>
<dbReference type="GO" id="GO:0004601">
    <property type="term" value="F:peroxidase activity"/>
    <property type="evidence" value="ECO:0007669"/>
    <property type="project" value="UniProtKB-KW"/>
</dbReference>
<evidence type="ECO:0000256" key="1">
    <source>
        <dbReference type="ARBA" id="ARBA00001970"/>
    </source>
</evidence>
<keyword evidence="6" id="KW-0560">Oxidoreductase</keyword>
<name>A0A3M0HUA5_9ACTN</name>
<evidence type="ECO:0000313" key="13">
    <source>
        <dbReference type="Proteomes" id="UP000270471"/>
    </source>
</evidence>
<dbReference type="GO" id="GO:0046872">
    <property type="term" value="F:metal ion binding"/>
    <property type="evidence" value="ECO:0007669"/>
    <property type="project" value="UniProtKB-KW"/>
</dbReference>
<evidence type="ECO:0000259" key="11">
    <source>
        <dbReference type="Pfam" id="PF20628"/>
    </source>
</evidence>
<dbReference type="PANTHER" id="PTHR30521">
    <property type="entry name" value="DEFERROCHELATASE/PEROXIDASE"/>
    <property type="match status" value="1"/>
</dbReference>
<comment type="caution">
    <text evidence="12">The sequence shown here is derived from an EMBL/GenBank/DDBJ whole genome shotgun (WGS) entry which is preliminary data.</text>
</comment>
<dbReference type="InterPro" id="IPR048327">
    <property type="entry name" value="Dyp_perox_N"/>
</dbReference>
<keyword evidence="2" id="KW-0575">Peroxidase</keyword>
<dbReference type="NCBIfam" id="TIGR01413">
    <property type="entry name" value="Dyp_perox_fam"/>
    <property type="match status" value="1"/>
</dbReference>
<keyword evidence="4" id="KW-0479">Metal-binding</keyword>
<dbReference type="GO" id="GO:0020037">
    <property type="term" value="F:heme binding"/>
    <property type="evidence" value="ECO:0007669"/>
    <property type="project" value="InterPro"/>
</dbReference>
<feature type="compositionally biased region" description="Basic and acidic residues" evidence="9">
    <location>
        <begin position="43"/>
        <end position="56"/>
    </location>
</feature>
<dbReference type="InterPro" id="IPR011008">
    <property type="entry name" value="Dimeric_a/b-barrel"/>
</dbReference>
<keyword evidence="13" id="KW-1185">Reference proteome</keyword>
<feature type="compositionally biased region" description="Polar residues" evidence="9">
    <location>
        <begin position="57"/>
        <end position="69"/>
    </location>
</feature>
<evidence type="ECO:0000256" key="5">
    <source>
        <dbReference type="ARBA" id="ARBA00022729"/>
    </source>
</evidence>
<feature type="region of interest" description="Disordered" evidence="9">
    <location>
        <begin position="38"/>
        <end position="79"/>
    </location>
</feature>
<evidence type="ECO:0000256" key="4">
    <source>
        <dbReference type="ARBA" id="ARBA00022723"/>
    </source>
</evidence>
<keyword evidence="3" id="KW-0349">Heme</keyword>
<evidence type="ECO:0000259" key="10">
    <source>
        <dbReference type="Pfam" id="PF04261"/>
    </source>
</evidence>
<accession>A0A3M0HUA5</accession>
<dbReference type="GO" id="GO:0005829">
    <property type="term" value="C:cytosol"/>
    <property type="evidence" value="ECO:0007669"/>
    <property type="project" value="TreeGrafter"/>
</dbReference>
<evidence type="ECO:0000256" key="2">
    <source>
        <dbReference type="ARBA" id="ARBA00022559"/>
    </source>
</evidence>
<evidence type="ECO:0000256" key="3">
    <source>
        <dbReference type="ARBA" id="ARBA00022617"/>
    </source>
</evidence>
<comment type="similarity">
    <text evidence="8">Belongs to the DyP-type peroxidase family.</text>
</comment>
<sequence>MFHVTDPGAPVISTPSDPRPPTRRSVLAATTAAALVTAGCAAETRRPEAETTEDHASGTTSGTRATQARQRGVSDPQPRYAVVAAHDLASGLRGPDGTTALRRLLDRWTALPLPDGTTRTVALGPALYRKLGLAAPDRLHDIPALSRDRLDPDRGGGDVLVQLSGDDPEALRALSRRLGTTAAGTLVSRWDERGFLPDRPRDETPRNLFGFKDGTENPSVAEADQWVWNADGSTYLVYRRIHMDVSDFEALPRGRQEAVIGRYRASGAPLGAQRERDQANLYAKTAQGRYVIPVDAHVRLAHSRLDGGARMLRRGYSYDNGADDRGLLFLAYMRDPALFTRVQERLDLSDAMNKFVEHRASAVGYVLPAGDSAALLGG</sequence>
<evidence type="ECO:0000313" key="12">
    <source>
        <dbReference type="EMBL" id="RMB80134.1"/>
    </source>
</evidence>
<evidence type="ECO:0000256" key="8">
    <source>
        <dbReference type="ARBA" id="ARBA00025737"/>
    </source>
</evidence>
<dbReference type="InterPro" id="IPR048328">
    <property type="entry name" value="Dyp_perox_C"/>
</dbReference>
<dbReference type="Proteomes" id="UP000270471">
    <property type="component" value="Unassembled WGS sequence"/>
</dbReference>
<comment type="cofactor">
    <cofactor evidence="1">
        <name>heme b</name>
        <dbReference type="ChEBI" id="CHEBI:60344"/>
    </cofactor>
</comment>
<feature type="domain" description="Dyp-type peroxidase C-terminal" evidence="11">
    <location>
        <begin position="204"/>
        <end position="368"/>
    </location>
</feature>
<dbReference type="AlphaFoldDB" id="A0A3M0HUA5"/>
<dbReference type="PROSITE" id="PS51404">
    <property type="entry name" value="DYP_PEROXIDASE"/>
    <property type="match status" value="1"/>
</dbReference>
<dbReference type="Pfam" id="PF20628">
    <property type="entry name" value="Dyp_perox_C"/>
    <property type="match status" value="1"/>
</dbReference>
<evidence type="ECO:0000256" key="9">
    <source>
        <dbReference type="SAM" id="MobiDB-lite"/>
    </source>
</evidence>
<dbReference type="InterPro" id="IPR006314">
    <property type="entry name" value="Dyp_peroxidase"/>
</dbReference>
<evidence type="ECO:0000256" key="7">
    <source>
        <dbReference type="ARBA" id="ARBA00023004"/>
    </source>
</evidence>
<feature type="domain" description="Dyp-type peroxidase N-terminal" evidence="10">
    <location>
        <begin position="115"/>
        <end position="195"/>
    </location>
</feature>